<feature type="compositionally biased region" description="Low complexity" evidence="1">
    <location>
        <begin position="169"/>
        <end position="186"/>
    </location>
</feature>
<protein>
    <recommendedName>
        <fullName evidence="4">S9 family peptidase</fullName>
    </recommendedName>
</protein>
<dbReference type="Gene3D" id="2.120.10.30">
    <property type="entry name" value="TolB, C-terminal domain"/>
    <property type="match status" value="1"/>
</dbReference>
<feature type="compositionally biased region" description="Pro residues" evidence="1">
    <location>
        <begin position="31"/>
        <end position="41"/>
    </location>
</feature>
<dbReference type="Pfam" id="PF07676">
    <property type="entry name" value="PD40"/>
    <property type="match status" value="1"/>
</dbReference>
<sequence>MPLDRSERQPLDASGTQHRLGPAGTAAQGPGPAPVPVPVPDTPAVDPPAVLTVHGCWYPSADPTGDHVAFICDRAGVPQLWSGPARGGETHVLDADPHPVIEVSWSPDGRWIAYTSAPGGGEHTRVMVVRPDGTGRQVLAGAEPGASAHLGCWTRDGSALAVTVAQPSAAPGAHSGAGHLPEDAGPAGTGGPPGEAWAERDGRATLLEPPDRVAQPAGGLRP</sequence>
<evidence type="ECO:0000313" key="3">
    <source>
        <dbReference type="Proteomes" id="UP000812013"/>
    </source>
</evidence>
<proteinExistence type="predicted"/>
<dbReference type="InterPro" id="IPR011042">
    <property type="entry name" value="6-blade_b-propeller_TolB-like"/>
</dbReference>
<feature type="compositionally biased region" description="Low complexity" evidence="1">
    <location>
        <begin position="21"/>
        <end position="30"/>
    </location>
</feature>
<name>A0ABS6Z606_9ACTN</name>
<feature type="non-terminal residue" evidence="2">
    <location>
        <position position="222"/>
    </location>
</feature>
<dbReference type="SUPFAM" id="SSF82171">
    <property type="entry name" value="DPP6 N-terminal domain-like"/>
    <property type="match status" value="1"/>
</dbReference>
<feature type="compositionally biased region" description="Basic and acidic residues" evidence="1">
    <location>
        <begin position="1"/>
        <end position="10"/>
    </location>
</feature>
<keyword evidence="3" id="KW-1185">Reference proteome</keyword>
<feature type="region of interest" description="Disordered" evidence="1">
    <location>
        <begin position="169"/>
        <end position="222"/>
    </location>
</feature>
<evidence type="ECO:0000313" key="2">
    <source>
        <dbReference type="EMBL" id="MBW5483191.1"/>
    </source>
</evidence>
<reference evidence="2 3" key="1">
    <citation type="submission" date="2019-12" db="EMBL/GenBank/DDBJ databases">
        <title>Genome sequence of Streptomyces bambusae.</title>
        <authorList>
            <person name="Bansal K."/>
            <person name="Choksket S."/>
            <person name="Korpole S."/>
            <person name="Patil P.B."/>
        </authorList>
    </citation>
    <scope>NUCLEOTIDE SEQUENCE [LARGE SCALE GENOMIC DNA]</scope>
    <source>
        <strain evidence="2 3">SK60</strain>
    </source>
</reference>
<dbReference type="InterPro" id="IPR011659">
    <property type="entry name" value="WD40"/>
</dbReference>
<organism evidence="2 3">
    <name type="scientific">Streptomyces bambusae</name>
    <dbReference type="NCBI Taxonomy" id="1550616"/>
    <lineage>
        <taxon>Bacteria</taxon>
        <taxon>Bacillati</taxon>
        <taxon>Actinomycetota</taxon>
        <taxon>Actinomycetes</taxon>
        <taxon>Kitasatosporales</taxon>
        <taxon>Streptomycetaceae</taxon>
        <taxon>Streptomyces</taxon>
    </lineage>
</organism>
<evidence type="ECO:0000256" key="1">
    <source>
        <dbReference type="SAM" id="MobiDB-lite"/>
    </source>
</evidence>
<gene>
    <name evidence="2" type="ORF">GPJ59_15165</name>
</gene>
<comment type="caution">
    <text evidence="2">The sequence shown here is derived from an EMBL/GenBank/DDBJ whole genome shotgun (WGS) entry which is preliminary data.</text>
</comment>
<dbReference type="EMBL" id="WTFF01000093">
    <property type="protein sequence ID" value="MBW5483191.1"/>
    <property type="molecule type" value="Genomic_DNA"/>
</dbReference>
<feature type="region of interest" description="Disordered" evidence="1">
    <location>
        <begin position="1"/>
        <end position="42"/>
    </location>
</feature>
<evidence type="ECO:0008006" key="4">
    <source>
        <dbReference type="Google" id="ProtNLM"/>
    </source>
</evidence>
<dbReference type="Proteomes" id="UP000812013">
    <property type="component" value="Unassembled WGS sequence"/>
</dbReference>
<accession>A0ABS6Z606</accession>